<sequence length="268" mass="28464">MQSAVLPDGRQIYCVNAYEVEFGIHEIFSDDLTARGLRLPANGTYLDVGANIGLFSLYLRDRCPQARIIGFEPMPAVFAPLAANLAALTPPGEAVELALGDRPGWAEFDYFPGIAALSTQNRAVGQTMAAGLRALLGGHQAGSEVQHIVERTGAAEAVADDGFLDALLRPERVRAQVDTLSAQIAALGVEAVDLLKIDTEGSEREVLAGLAEADWPKIRQLLVEVHLGPEVTETMAADLRGRGFSTTIGAHPLSQGGAAVFHIYAARP</sequence>
<dbReference type="RefSeq" id="WP_139305567.1">
    <property type="nucleotide sequence ID" value="NZ_FNWO01000008.1"/>
</dbReference>
<dbReference type="AlphaFoldDB" id="A0A1H6I095"/>
<dbReference type="PANTHER" id="PTHR34203:SF13">
    <property type="entry name" value="EXPRESSED PROTEIN"/>
    <property type="match status" value="1"/>
</dbReference>
<dbReference type="GO" id="GO:0008168">
    <property type="term" value="F:methyltransferase activity"/>
    <property type="evidence" value="ECO:0007669"/>
    <property type="project" value="UniProtKB-KW"/>
</dbReference>
<dbReference type="OrthoDB" id="5679686at2"/>
<evidence type="ECO:0000313" key="2">
    <source>
        <dbReference type="EMBL" id="SEH40830.1"/>
    </source>
</evidence>
<dbReference type="InterPro" id="IPR006342">
    <property type="entry name" value="FkbM_mtfrase"/>
</dbReference>
<keyword evidence="3" id="KW-1185">Reference proteome</keyword>
<dbReference type="Gene3D" id="3.40.50.150">
    <property type="entry name" value="Vaccinia Virus protein VP39"/>
    <property type="match status" value="1"/>
</dbReference>
<dbReference type="InterPro" id="IPR029063">
    <property type="entry name" value="SAM-dependent_MTases_sf"/>
</dbReference>
<dbReference type="Pfam" id="PF05050">
    <property type="entry name" value="Methyltransf_21"/>
    <property type="match status" value="1"/>
</dbReference>
<accession>A0A1H6I095</accession>
<dbReference type="GO" id="GO:0032259">
    <property type="term" value="P:methylation"/>
    <property type="evidence" value="ECO:0007669"/>
    <property type="project" value="UniProtKB-KW"/>
</dbReference>
<organism evidence="2 3">
    <name type="scientific">Magnetospirillum fulvum</name>
    <name type="common">Rhodospirillum fulvum</name>
    <dbReference type="NCBI Taxonomy" id="1082"/>
    <lineage>
        <taxon>Bacteria</taxon>
        <taxon>Pseudomonadati</taxon>
        <taxon>Pseudomonadota</taxon>
        <taxon>Alphaproteobacteria</taxon>
        <taxon>Rhodospirillales</taxon>
        <taxon>Rhodospirillaceae</taxon>
        <taxon>Magnetospirillum</taxon>
    </lineage>
</organism>
<dbReference type="PANTHER" id="PTHR34203">
    <property type="entry name" value="METHYLTRANSFERASE, FKBM FAMILY PROTEIN"/>
    <property type="match status" value="1"/>
</dbReference>
<keyword evidence="2" id="KW-0489">Methyltransferase</keyword>
<dbReference type="NCBIfam" id="TIGR01444">
    <property type="entry name" value="fkbM_fam"/>
    <property type="match status" value="1"/>
</dbReference>
<dbReference type="InterPro" id="IPR052514">
    <property type="entry name" value="SAM-dependent_MTase"/>
</dbReference>
<feature type="domain" description="Methyltransferase FkbM" evidence="1">
    <location>
        <begin position="47"/>
        <end position="240"/>
    </location>
</feature>
<gene>
    <name evidence="2" type="ORF">SAMN04244559_02165</name>
</gene>
<keyword evidence="2" id="KW-0808">Transferase</keyword>
<proteinExistence type="predicted"/>
<dbReference type="EMBL" id="FNWO01000008">
    <property type="protein sequence ID" value="SEH40830.1"/>
    <property type="molecule type" value="Genomic_DNA"/>
</dbReference>
<reference evidence="3" key="1">
    <citation type="submission" date="2016-10" db="EMBL/GenBank/DDBJ databases">
        <authorList>
            <person name="Varghese N."/>
            <person name="Submissions S."/>
        </authorList>
    </citation>
    <scope>NUCLEOTIDE SEQUENCE [LARGE SCALE GENOMIC DNA]</scope>
    <source>
        <strain evidence="3">DSM 13234</strain>
    </source>
</reference>
<dbReference type="SUPFAM" id="SSF53335">
    <property type="entry name" value="S-adenosyl-L-methionine-dependent methyltransferases"/>
    <property type="match status" value="1"/>
</dbReference>
<protein>
    <submittedName>
        <fullName evidence="2">Methyltransferase, FkbM family</fullName>
    </submittedName>
</protein>
<dbReference type="Proteomes" id="UP000182983">
    <property type="component" value="Unassembled WGS sequence"/>
</dbReference>
<evidence type="ECO:0000313" key="3">
    <source>
        <dbReference type="Proteomes" id="UP000182983"/>
    </source>
</evidence>
<evidence type="ECO:0000259" key="1">
    <source>
        <dbReference type="Pfam" id="PF05050"/>
    </source>
</evidence>
<name>A0A1H6I095_MAGFU</name>